<evidence type="ECO:0000256" key="4">
    <source>
        <dbReference type="ARBA" id="ARBA00022840"/>
    </source>
</evidence>
<dbReference type="Gene3D" id="3.40.50.300">
    <property type="entry name" value="P-loop containing nucleotide triphosphate hydrolases"/>
    <property type="match status" value="1"/>
</dbReference>
<comment type="similarity">
    <text evidence="1">Belongs to the ABC transporter superfamily.</text>
</comment>
<organism evidence="7 8">
    <name type="scientific">Labrys wisconsinensis</name>
    <dbReference type="NCBI Taxonomy" id="425677"/>
    <lineage>
        <taxon>Bacteria</taxon>
        <taxon>Pseudomonadati</taxon>
        <taxon>Pseudomonadota</taxon>
        <taxon>Alphaproteobacteria</taxon>
        <taxon>Hyphomicrobiales</taxon>
        <taxon>Xanthobacteraceae</taxon>
        <taxon>Labrys</taxon>
    </lineage>
</organism>
<comment type="caution">
    <text evidence="7">The sequence shown here is derived from an EMBL/GenBank/DDBJ whole genome shotgun (WGS) entry which is preliminary data.</text>
</comment>
<dbReference type="Proteomes" id="UP001242480">
    <property type="component" value="Unassembled WGS sequence"/>
</dbReference>
<keyword evidence="2" id="KW-0813">Transport</keyword>
<keyword evidence="8" id="KW-1185">Reference proteome</keyword>
<sequence>MGPDIVLGADRIVTRYGATQALHGVSLSVERGQIVALLGANGAGKSTTLRTLSGLVAASSGSVRFLGEDITRLPAHHLPHRGLVHVPEGRRIFGDMTIKENLDLGSFTLADDVERRRRLDHVFELFPILAHRRNGDARNLSGGEQQMLAIGRALMAAPKVLLLDEPSMGLAPQLIKDVMTIVQRLNREGVTILLVEQNSKVALKFADYGYVLKAGRIVLEGSGSDLANNESVINAYLGGAAA</sequence>
<dbReference type="SUPFAM" id="SSF52540">
    <property type="entry name" value="P-loop containing nucleoside triphosphate hydrolases"/>
    <property type="match status" value="1"/>
</dbReference>
<dbReference type="InterPro" id="IPR052156">
    <property type="entry name" value="BCAA_Transport_ATP-bd_LivF"/>
</dbReference>
<dbReference type="PANTHER" id="PTHR43820:SF4">
    <property type="entry name" value="HIGH-AFFINITY BRANCHED-CHAIN AMINO ACID TRANSPORT ATP-BINDING PROTEIN LIVF"/>
    <property type="match status" value="1"/>
</dbReference>
<accession>A0ABU0J6Y1</accession>
<dbReference type="Pfam" id="PF00005">
    <property type="entry name" value="ABC_tran"/>
    <property type="match status" value="1"/>
</dbReference>
<dbReference type="InterPro" id="IPR017871">
    <property type="entry name" value="ABC_transporter-like_CS"/>
</dbReference>
<evidence type="ECO:0000256" key="5">
    <source>
        <dbReference type="ARBA" id="ARBA00022970"/>
    </source>
</evidence>
<dbReference type="RefSeq" id="WP_307273392.1">
    <property type="nucleotide sequence ID" value="NZ_JAUSVX010000005.1"/>
</dbReference>
<dbReference type="GO" id="GO:0005524">
    <property type="term" value="F:ATP binding"/>
    <property type="evidence" value="ECO:0007669"/>
    <property type="project" value="UniProtKB-KW"/>
</dbReference>
<gene>
    <name evidence="7" type="ORF">QO011_003029</name>
</gene>
<dbReference type="PANTHER" id="PTHR43820">
    <property type="entry name" value="HIGH-AFFINITY BRANCHED-CHAIN AMINO ACID TRANSPORT ATP-BINDING PROTEIN LIVF"/>
    <property type="match status" value="1"/>
</dbReference>
<evidence type="ECO:0000256" key="3">
    <source>
        <dbReference type="ARBA" id="ARBA00022741"/>
    </source>
</evidence>
<evidence type="ECO:0000313" key="8">
    <source>
        <dbReference type="Proteomes" id="UP001242480"/>
    </source>
</evidence>
<evidence type="ECO:0000259" key="6">
    <source>
        <dbReference type="PROSITE" id="PS50893"/>
    </source>
</evidence>
<dbReference type="InterPro" id="IPR003439">
    <property type="entry name" value="ABC_transporter-like_ATP-bd"/>
</dbReference>
<name>A0ABU0J6Y1_9HYPH</name>
<dbReference type="InterPro" id="IPR003593">
    <property type="entry name" value="AAA+_ATPase"/>
</dbReference>
<dbReference type="EMBL" id="JAUSVX010000005">
    <property type="protein sequence ID" value="MDQ0470013.1"/>
    <property type="molecule type" value="Genomic_DNA"/>
</dbReference>
<dbReference type="InterPro" id="IPR027417">
    <property type="entry name" value="P-loop_NTPase"/>
</dbReference>
<dbReference type="SMART" id="SM00382">
    <property type="entry name" value="AAA"/>
    <property type="match status" value="1"/>
</dbReference>
<protein>
    <submittedName>
        <fullName evidence="7">Branched-chain amino acid transport system ATP-binding protein</fullName>
    </submittedName>
</protein>
<reference evidence="7 8" key="1">
    <citation type="submission" date="2023-07" db="EMBL/GenBank/DDBJ databases">
        <title>Genomic Encyclopedia of Type Strains, Phase IV (KMG-IV): sequencing the most valuable type-strain genomes for metagenomic binning, comparative biology and taxonomic classification.</title>
        <authorList>
            <person name="Goeker M."/>
        </authorList>
    </citation>
    <scope>NUCLEOTIDE SEQUENCE [LARGE SCALE GENOMIC DNA]</scope>
    <source>
        <strain evidence="7 8">DSM 19619</strain>
    </source>
</reference>
<evidence type="ECO:0000256" key="2">
    <source>
        <dbReference type="ARBA" id="ARBA00022448"/>
    </source>
</evidence>
<keyword evidence="4 7" id="KW-0067">ATP-binding</keyword>
<dbReference type="PROSITE" id="PS50893">
    <property type="entry name" value="ABC_TRANSPORTER_2"/>
    <property type="match status" value="1"/>
</dbReference>
<feature type="domain" description="ABC transporter" evidence="6">
    <location>
        <begin position="7"/>
        <end position="239"/>
    </location>
</feature>
<dbReference type="PROSITE" id="PS00211">
    <property type="entry name" value="ABC_TRANSPORTER_1"/>
    <property type="match status" value="1"/>
</dbReference>
<keyword evidence="3" id="KW-0547">Nucleotide-binding</keyword>
<evidence type="ECO:0000256" key="1">
    <source>
        <dbReference type="ARBA" id="ARBA00005417"/>
    </source>
</evidence>
<evidence type="ECO:0000313" key="7">
    <source>
        <dbReference type="EMBL" id="MDQ0470013.1"/>
    </source>
</evidence>
<proteinExistence type="inferred from homology"/>
<keyword evidence="5" id="KW-0029">Amino-acid transport</keyword>
<dbReference type="CDD" id="cd03224">
    <property type="entry name" value="ABC_TM1139_LivF_branched"/>
    <property type="match status" value="1"/>
</dbReference>